<protein>
    <submittedName>
        <fullName evidence="1">Uncharacterized protein</fullName>
    </submittedName>
</protein>
<sequence>MLPDINGANHAKGKVAFVPIQIGARVLFQHPDDKQPTVSVLKAPAAQQPVIRLAHSATGVPELKN</sequence>
<evidence type="ECO:0000313" key="2">
    <source>
        <dbReference type="EMBL" id="OLV18670.1"/>
    </source>
</evidence>
<organism evidence="1 3">
    <name type="scientific">Deinococcus marmoris</name>
    <dbReference type="NCBI Taxonomy" id="249408"/>
    <lineage>
        <taxon>Bacteria</taxon>
        <taxon>Thermotogati</taxon>
        <taxon>Deinococcota</taxon>
        <taxon>Deinococci</taxon>
        <taxon>Deinococcales</taxon>
        <taxon>Deinococcaceae</taxon>
        <taxon>Deinococcus</taxon>
    </lineage>
</organism>
<evidence type="ECO:0000313" key="1">
    <source>
        <dbReference type="EMBL" id="OLV17269.1"/>
    </source>
</evidence>
<keyword evidence="3" id="KW-1185">Reference proteome</keyword>
<evidence type="ECO:0000313" key="3">
    <source>
        <dbReference type="Proteomes" id="UP000186607"/>
    </source>
</evidence>
<gene>
    <name evidence="2" type="ORF">BOO71_0005050</name>
    <name evidence="1" type="ORF">BOO71_0009421</name>
</gene>
<dbReference type="EMBL" id="MSTI01000107">
    <property type="protein sequence ID" value="OLV17269.1"/>
    <property type="molecule type" value="Genomic_DNA"/>
</dbReference>
<comment type="caution">
    <text evidence="1">The sequence shown here is derived from an EMBL/GenBank/DDBJ whole genome shotgun (WGS) entry which is preliminary data.</text>
</comment>
<dbReference type="Proteomes" id="UP000186607">
    <property type="component" value="Unassembled WGS sequence"/>
</dbReference>
<dbReference type="EMBL" id="MSTI01000062">
    <property type="protein sequence ID" value="OLV18670.1"/>
    <property type="molecule type" value="Genomic_DNA"/>
</dbReference>
<proteinExistence type="predicted"/>
<name>A0A1U7NWI1_9DEIO</name>
<reference evidence="1 3" key="1">
    <citation type="submission" date="2017-01" db="EMBL/GenBank/DDBJ databases">
        <title>Genome Analysis of Deinococcus marmoris KOPRI26562.</title>
        <authorList>
            <person name="Kim J.H."/>
            <person name="Oh H.-M."/>
        </authorList>
    </citation>
    <scope>NUCLEOTIDE SEQUENCE [LARGE SCALE GENOMIC DNA]</scope>
    <source>
        <strain evidence="1 3">KOPRI26562</strain>
    </source>
</reference>
<accession>A0A1U7NWI1</accession>
<dbReference type="AlphaFoldDB" id="A0A1U7NWI1"/>